<comment type="caution">
    <text evidence="2">The sequence shown here is derived from an EMBL/GenBank/DDBJ whole genome shotgun (WGS) entry which is preliminary data.</text>
</comment>
<dbReference type="EMBL" id="JAKRKC020000001">
    <property type="protein sequence ID" value="MCK2214693.1"/>
    <property type="molecule type" value="Genomic_DNA"/>
</dbReference>
<organism evidence="2 3">
    <name type="scientific">Actinomadura luzonensis</name>
    <dbReference type="NCBI Taxonomy" id="2805427"/>
    <lineage>
        <taxon>Bacteria</taxon>
        <taxon>Bacillati</taxon>
        <taxon>Actinomycetota</taxon>
        <taxon>Actinomycetes</taxon>
        <taxon>Streptosporangiales</taxon>
        <taxon>Thermomonosporaceae</taxon>
        <taxon>Actinomadura</taxon>
    </lineage>
</organism>
<proteinExistence type="predicted"/>
<evidence type="ECO:0000256" key="1">
    <source>
        <dbReference type="SAM" id="MobiDB-lite"/>
    </source>
</evidence>
<dbReference type="RefSeq" id="WP_242373955.1">
    <property type="nucleotide sequence ID" value="NZ_JAKRKC020000001.1"/>
</dbReference>
<evidence type="ECO:0000313" key="3">
    <source>
        <dbReference type="Proteomes" id="UP001317259"/>
    </source>
</evidence>
<dbReference type="Proteomes" id="UP001317259">
    <property type="component" value="Unassembled WGS sequence"/>
</dbReference>
<protein>
    <submittedName>
        <fullName evidence="2">Uncharacterized protein</fullName>
    </submittedName>
</protein>
<feature type="region of interest" description="Disordered" evidence="1">
    <location>
        <begin position="86"/>
        <end position="140"/>
    </location>
</feature>
<reference evidence="2 3" key="1">
    <citation type="submission" date="2022-04" db="EMBL/GenBank/DDBJ databases">
        <title>Genome draft of Actinomadura sp. ATCC 31491.</title>
        <authorList>
            <person name="Shi X."/>
            <person name="Du Y."/>
        </authorList>
    </citation>
    <scope>NUCLEOTIDE SEQUENCE [LARGE SCALE GENOMIC DNA]</scope>
    <source>
        <strain evidence="2 3">ATCC 31491</strain>
    </source>
</reference>
<keyword evidence="3" id="KW-1185">Reference proteome</keyword>
<name>A0ABT0FS11_9ACTN</name>
<sequence>MGDPRSQGYQAVFGGLRTRSSQAHDYATLLFNLRSRLDETFAEVGNPLGDDHYGAELEKKRYKIEDGVFDAFTTYIWQVEDMRDGLRDNSRNYEDAEGYTRDDGYDGYDGYGSSGTEDLPDTSLNDLPSDPTDPAYPQGW</sequence>
<evidence type="ECO:0000313" key="2">
    <source>
        <dbReference type="EMBL" id="MCK2214693.1"/>
    </source>
</evidence>
<accession>A0ABT0FS11</accession>
<gene>
    <name evidence="2" type="ORF">MF672_012940</name>
</gene>
<feature type="compositionally biased region" description="Basic and acidic residues" evidence="1">
    <location>
        <begin position="86"/>
        <end position="104"/>
    </location>
</feature>